<dbReference type="PANTHER" id="PTHR31672">
    <property type="entry name" value="BNACNNG10540D PROTEIN"/>
    <property type="match status" value="1"/>
</dbReference>
<organism evidence="2 3">
    <name type="scientific">Eutrema salsugineum</name>
    <name type="common">Saltwater cress</name>
    <name type="synonym">Sisymbrium salsugineum</name>
    <dbReference type="NCBI Taxonomy" id="72664"/>
    <lineage>
        <taxon>Eukaryota</taxon>
        <taxon>Viridiplantae</taxon>
        <taxon>Streptophyta</taxon>
        <taxon>Embryophyta</taxon>
        <taxon>Tracheophyta</taxon>
        <taxon>Spermatophyta</taxon>
        <taxon>Magnoliopsida</taxon>
        <taxon>eudicotyledons</taxon>
        <taxon>Gunneridae</taxon>
        <taxon>Pentapetalae</taxon>
        <taxon>rosids</taxon>
        <taxon>malvids</taxon>
        <taxon>Brassicales</taxon>
        <taxon>Brassicaceae</taxon>
        <taxon>Eutremeae</taxon>
        <taxon>Eutrema</taxon>
    </lineage>
</organism>
<dbReference type="Pfam" id="PF07734">
    <property type="entry name" value="FBA_1"/>
    <property type="match status" value="1"/>
</dbReference>
<protein>
    <recommendedName>
        <fullName evidence="1">F-box domain-containing protein</fullName>
    </recommendedName>
</protein>
<evidence type="ECO:0000259" key="1">
    <source>
        <dbReference type="PROSITE" id="PS50181"/>
    </source>
</evidence>
<name>V4L0K4_EUTSA</name>
<dbReference type="SMART" id="SM00256">
    <property type="entry name" value="FBOX"/>
    <property type="match status" value="1"/>
</dbReference>
<dbReference type="OMA" id="LLCITWG"/>
<dbReference type="Gene3D" id="1.20.1280.50">
    <property type="match status" value="1"/>
</dbReference>
<dbReference type="PANTHER" id="PTHR31672:SF13">
    <property type="entry name" value="F-BOX PROTEIN CPR30-LIKE"/>
    <property type="match status" value="1"/>
</dbReference>
<dbReference type="Pfam" id="PF00646">
    <property type="entry name" value="F-box"/>
    <property type="match status" value="1"/>
</dbReference>
<accession>V4L0K4</accession>
<evidence type="ECO:0000313" key="2">
    <source>
        <dbReference type="EMBL" id="ESQ37144.1"/>
    </source>
</evidence>
<evidence type="ECO:0000313" key="3">
    <source>
        <dbReference type="Proteomes" id="UP000030689"/>
    </source>
</evidence>
<dbReference type="AlphaFoldDB" id="V4L0K4"/>
<dbReference type="InterPro" id="IPR017451">
    <property type="entry name" value="F-box-assoc_interact_dom"/>
</dbReference>
<dbReference type="Proteomes" id="UP000030689">
    <property type="component" value="Unassembled WGS sequence"/>
</dbReference>
<keyword evidence="3" id="KW-1185">Reference proteome</keyword>
<sequence length="364" mass="43120">MKRETLRLLDLPRDLVEEILSRVPATSLGQLQSTCKRWKALFKDPVFIKKHLDKAAKRYLVLMLIDYRIYSMSINLQGIRNIVDPIIDIKRRLSLNDLQHISEQDGTSDFFHCDGLLLRRVRDDKLVVWNPCHGQTRWIQFNSYKPLSRVALGYENSKSCHNYKILRLWDNLDFFQDNKFRPVLRFEIYEFSSDSLRVLEEALLDCLILGWNGVSLMGNIYWVVSDTKDKSIFLLSFDFTTERLRRLCLPFGCSNVDTIALSVVKDEQISVLHQRCDTPEIEIWVTTNDKNDHTKVLSWRKFLAVDISTHHDWMFWCIRNQTSREIVCIFGEDNEYREISSVYTDKLRWPYMLTYFPSLAQIRK</sequence>
<dbReference type="SUPFAM" id="SSF81383">
    <property type="entry name" value="F-box domain"/>
    <property type="match status" value="1"/>
</dbReference>
<dbReference type="InterPro" id="IPR036047">
    <property type="entry name" value="F-box-like_dom_sf"/>
</dbReference>
<feature type="non-terminal residue" evidence="2">
    <location>
        <position position="364"/>
    </location>
</feature>
<feature type="domain" description="F-box" evidence="1">
    <location>
        <begin position="5"/>
        <end position="51"/>
    </location>
</feature>
<dbReference type="NCBIfam" id="TIGR01640">
    <property type="entry name" value="F_box_assoc_1"/>
    <property type="match status" value="1"/>
</dbReference>
<dbReference type="InterPro" id="IPR001810">
    <property type="entry name" value="F-box_dom"/>
</dbReference>
<dbReference type="EMBL" id="KI517609">
    <property type="protein sequence ID" value="ESQ37144.1"/>
    <property type="molecule type" value="Genomic_DNA"/>
</dbReference>
<dbReference type="InterPro" id="IPR006527">
    <property type="entry name" value="F-box-assoc_dom_typ1"/>
</dbReference>
<proteinExistence type="predicted"/>
<gene>
    <name evidence="2" type="ORF">EUTSA_v10002817mg</name>
</gene>
<dbReference type="PROSITE" id="PS50181">
    <property type="entry name" value="FBOX"/>
    <property type="match status" value="1"/>
</dbReference>
<dbReference type="InterPro" id="IPR050796">
    <property type="entry name" value="SCF_F-box_component"/>
</dbReference>
<dbReference type="KEGG" id="eus:EUTSA_v10002817mg"/>
<reference evidence="2 3" key="1">
    <citation type="journal article" date="2013" name="Front. Plant Sci.">
        <title>The Reference Genome of the Halophytic Plant Eutrema salsugineum.</title>
        <authorList>
            <person name="Yang R."/>
            <person name="Jarvis D.E."/>
            <person name="Chen H."/>
            <person name="Beilstein M.A."/>
            <person name="Grimwood J."/>
            <person name="Jenkins J."/>
            <person name="Shu S."/>
            <person name="Prochnik S."/>
            <person name="Xin M."/>
            <person name="Ma C."/>
            <person name="Schmutz J."/>
            <person name="Wing R.A."/>
            <person name="Mitchell-Olds T."/>
            <person name="Schumaker K.S."/>
            <person name="Wang X."/>
        </authorList>
    </citation>
    <scope>NUCLEOTIDE SEQUENCE [LARGE SCALE GENOMIC DNA]</scope>
</reference>
<dbReference type="Gramene" id="ESQ37144">
    <property type="protein sequence ID" value="ESQ37144"/>
    <property type="gene ID" value="EUTSA_v10002817mg"/>
</dbReference>